<reference evidence="1" key="1">
    <citation type="submission" date="2014-11" db="EMBL/GenBank/DDBJ databases">
        <authorList>
            <person name="Amaro Gonzalez C."/>
        </authorList>
    </citation>
    <scope>NUCLEOTIDE SEQUENCE</scope>
</reference>
<dbReference type="EMBL" id="GBXM01075544">
    <property type="protein sequence ID" value="JAH33033.1"/>
    <property type="molecule type" value="Transcribed_RNA"/>
</dbReference>
<sequence length="53" mass="6157">MRAQSIYFLLYVPPYCISPTKQMGNFKSVFLTVRIHILYFLTDGSLNLLQALM</sequence>
<reference evidence="1" key="2">
    <citation type="journal article" date="2015" name="Fish Shellfish Immunol.">
        <title>Early steps in the European eel (Anguilla anguilla)-Vibrio vulnificus interaction in the gills: Role of the RtxA13 toxin.</title>
        <authorList>
            <person name="Callol A."/>
            <person name="Pajuelo D."/>
            <person name="Ebbesson L."/>
            <person name="Teles M."/>
            <person name="MacKenzie S."/>
            <person name="Amaro C."/>
        </authorList>
    </citation>
    <scope>NUCLEOTIDE SEQUENCE</scope>
</reference>
<organism evidence="1">
    <name type="scientific">Anguilla anguilla</name>
    <name type="common">European freshwater eel</name>
    <name type="synonym">Muraena anguilla</name>
    <dbReference type="NCBI Taxonomy" id="7936"/>
    <lineage>
        <taxon>Eukaryota</taxon>
        <taxon>Metazoa</taxon>
        <taxon>Chordata</taxon>
        <taxon>Craniata</taxon>
        <taxon>Vertebrata</taxon>
        <taxon>Euteleostomi</taxon>
        <taxon>Actinopterygii</taxon>
        <taxon>Neopterygii</taxon>
        <taxon>Teleostei</taxon>
        <taxon>Anguilliformes</taxon>
        <taxon>Anguillidae</taxon>
        <taxon>Anguilla</taxon>
    </lineage>
</organism>
<accession>A0A0E9RXT8</accession>
<proteinExistence type="predicted"/>
<dbReference type="AlphaFoldDB" id="A0A0E9RXT8"/>
<protein>
    <submittedName>
        <fullName evidence="1">Uncharacterized protein</fullName>
    </submittedName>
</protein>
<name>A0A0E9RXT8_ANGAN</name>
<evidence type="ECO:0000313" key="1">
    <source>
        <dbReference type="EMBL" id="JAH33033.1"/>
    </source>
</evidence>